<dbReference type="EMBL" id="BAAANO010000029">
    <property type="protein sequence ID" value="GAA2013385.1"/>
    <property type="molecule type" value="Genomic_DNA"/>
</dbReference>
<feature type="transmembrane region" description="Helical" evidence="7">
    <location>
        <begin position="233"/>
        <end position="253"/>
    </location>
</feature>
<reference evidence="9 10" key="1">
    <citation type="journal article" date="2019" name="Int. J. Syst. Evol. Microbiol.">
        <title>The Global Catalogue of Microorganisms (GCM) 10K type strain sequencing project: providing services to taxonomists for standard genome sequencing and annotation.</title>
        <authorList>
            <consortium name="The Broad Institute Genomics Platform"/>
            <consortium name="The Broad Institute Genome Sequencing Center for Infectious Disease"/>
            <person name="Wu L."/>
            <person name="Ma J."/>
        </authorList>
    </citation>
    <scope>NUCLEOTIDE SEQUENCE [LARGE SCALE GENOMIC DNA]</scope>
    <source>
        <strain evidence="9 10">JCM 14546</strain>
    </source>
</reference>
<feature type="transmembrane region" description="Helical" evidence="7">
    <location>
        <begin position="76"/>
        <end position="97"/>
    </location>
</feature>
<dbReference type="RefSeq" id="WP_344310424.1">
    <property type="nucleotide sequence ID" value="NZ_BAAANO010000029.1"/>
</dbReference>
<dbReference type="Pfam" id="PF07690">
    <property type="entry name" value="MFS_1"/>
    <property type="match status" value="1"/>
</dbReference>
<comment type="caution">
    <text evidence="9">The sequence shown here is derived from an EMBL/GenBank/DDBJ whole genome shotgun (WGS) entry which is preliminary data.</text>
</comment>
<feature type="transmembrane region" description="Helical" evidence="7">
    <location>
        <begin position="166"/>
        <end position="187"/>
    </location>
</feature>
<feature type="transmembrane region" description="Helical" evidence="7">
    <location>
        <begin position="324"/>
        <end position="343"/>
    </location>
</feature>
<dbReference type="PROSITE" id="PS50850">
    <property type="entry name" value="MFS"/>
    <property type="match status" value="1"/>
</dbReference>
<dbReference type="PANTHER" id="PTHR43124">
    <property type="entry name" value="PURINE EFFLUX PUMP PBUE"/>
    <property type="match status" value="1"/>
</dbReference>
<dbReference type="InterPro" id="IPR011701">
    <property type="entry name" value="MFS"/>
</dbReference>
<evidence type="ECO:0000313" key="9">
    <source>
        <dbReference type="EMBL" id="GAA2013385.1"/>
    </source>
</evidence>
<accession>A0ABN2TL71</accession>
<proteinExistence type="predicted"/>
<dbReference type="InterPro" id="IPR020846">
    <property type="entry name" value="MFS_dom"/>
</dbReference>
<dbReference type="InterPro" id="IPR036259">
    <property type="entry name" value="MFS_trans_sf"/>
</dbReference>
<evidence type="ECO:0000256" key="7">
    <source>
        <dbReference type="SAM" id="Phobius"/>
    </source>
</evidence>
<organism evidence="9 10">
    <name type="scientific">Brevibacterium samyangense</name>
    <dbReference type="NCBI Taxonomy" id="366888"/>
    <lineage>
        <taxon>Bacteria</taxon>
        <taxon>Bacillati</taxon>
        <taxon>Actinomycetota</taxon>
        <taxon>Actinomycetes</taxon>
        <taxon>Micrococcales</taxon>
        <taxon>Brevibacteriaceae</taxon>
        <taxon>Brevibacterium</taxon>
    </lineage>
</organism>
<feature type="region of interest" description="Disordered" evidence="6">
    <location>
        <begin position="1"/>
        <end position="23"/>
    </location>
</feature>
<evidence type="ECO:0000256" key="6">
    <source>
        <dbReference type="SAM" id="MobiDB-lite"/>
    </source>
</evidence>
<dbReference type="InterPro" id="IPR050189">
    <property type="entry name" value="MFS_Efflux_Transporters"/>
</dbReference>
<feature type="transmembrane region" description="Helical" evidence="7">
    <location>
        <begin position="364"/>
        <end position="385"/>
    </location>
</feature>
<feature type="transmembrane region" description="Helical" evidence="7">
    <location>
        <begin position="37"/>
        <end position="64"/>
    </location>
</feature>
<keyword evidence="5 7" id="KW-0472">Membrane</keyword>
<evidence type="ECO:0000256" key="3">
    <source>
        <dbReference type="ARBA" id="ARBA00022692"/>
    </source>
</evidence>
<evidence type="ECO:0000256" key="4">
    <source>
        <dbReference type="ARBA" id="ARBA00022989"/>
    </source>
</evidence>
<evidence type="ECO:0000256" key="5">
    <source>
        <dbReference type="ARBA" id="ARBA00023136"/>
    </source>
</evidence>
<evidence type="ECO:0000259" key="8">
    <source>
        <dbReference type="PROSITE" id="PS50850"/>
    </source>
</evidence>
<gene>
    <name evidence="9" type="ORF">GCM10009755_26320</name>
</gene>
<evidence type="ECO:0000256" key="2">
    <source>
        <dbReference type="ARBA" id="ARBA00022475"/>
    </source>
</evidence>
<feature type="transmembrane region" description="Helical" evidence="7">
    <location>
        <begin position="129"/>
        <end position="154"/>
    </location>
</feature>
<feature type="transmembrane region" description="Helical" evidence="7">
    <location>
        <begin position="391"/>
        <end position="412"/>
    </location>
</feature>
<dbReference type="SUPFAM" id="SSF103473">
    <property type="entry name" value="MFS general substrate transporter"/>
    <property type="match status" value="1"/>
</dbReference>
<dbReference type="Proteomes" id="UP001500755">
    <property type="component" value="Unassembled WGS sequence"/>
</dbReference>
<keyword evidence="2" id="KW-1003">Cell membrane</keyword>
<feature type="domain" description="Major facilitator superfamily (MFS) profile" evidence="8">
    <location>
        <begin position="38"/>
        <end position="413"/>
    </location>
</feature>
<dbReference type="CDD" id="cd17324">
    <property type="entry name" value="MFS_NepI_like"/>
    <property type="match status" value="1"/>
</dbReference>
<feature type="transmembrane region" description="Helical" evidence="7">
    <location>
        <begin position="300"/>
        <end position="318"/>
    </location>
</feature>
<name>A0ABN2TL71_9MICO</name>
<evidence type="ECO:0000256" key="1">
    <source>
        <dbReference type="ARBA" id="ARBA00004651"/>
    </source>
</evidence>
<dbReference type="Gene3D" id="1.20.1250.20">
    <property type="entry name" value="MFS general substrate transporter like domains"/>
    <property type="match status" value="2"/>
</dbReference>
<keyword evidence="10" id="KW-1185">Reference proteome</keyword>
<comment type="subcellular location">
    <subcellularLocation>
        <location evidence="1">Cell membrane</location>
        <topology evidence="1">Multi-pass membrane protein</topology>
    </subcellularLocation>
</comment>
<feature type="transmembrane region" description="Helical" evidence="7">
    <location>
        <begin position="104"/>
        <end position="123"/>
    </location>
</feature>
<evidence type="ECO:0000313" key="10">
    <source>
        <dbReference type="Proteomes" id="UP001500755"/>
    </source>
</evidence>
<sequence length="427" mass="43299">MRDATPAGGTSATPADAAAPAPSTAGTAVVPRRTAALAILALAVGSFGIGVTEFASMGILPLIAEGMDVSIPEAGHAVSAYAIGVVVGAPLIAMFTSRMGRKKLMILLMLVFVVGNIASMVAQTMPLLLAARFLAGLPHGGYLGLGAVVAATLVAPNRRGTAMARVMLGLTVANIFGVPLATALGNAVGWRTVYGLVGVLGLLAMLALLVCLPKAIPHTPSSVIGEFRTLGRTQVWLPLLAGSVGFGGMFALYTYITPTLTGITGIADGTMPWILALYGVGITVGSLVAGPAVDRSIDRSAFAGVGLMGVILLVFGLFTHIPFIAILCVATIGLGSSMFTTALQARLLRETRDAPSMSASMNHAAFNLANAFGAFLGGVVVSAGLGYRAPALAGMGLTILGLLVLTITQVLYRRSGGAASTREVVTV</sequence>
<keyword evidence="4 7" id="KW-1133">Transmembrane helix</keyword>
<feature type="transmembrane region" description="Helical" evidence="7">
    <location>
        <begin position="193"/>
        <end position="212"/>
    </location>
</feature>
<feature type="transmembrane region" description="Helical" evidence="7">
    <location>
        <begin position="273"/>
        <end position="293"/>
    </location>
</feature>
<protein>
    <submittedName>
        <fullName evidence="9">MFS transporter</fullName>
    </submittedName>
</protein>
<dbReference type="PANTHER" id="PTHR43124:SF3">
    <property type="entry name" value="CHLORAMPHENICOL EFFLUX PUMP RV0191"/>
    <property type="match status" value="1"/>
</dbReference>
<keyword evidence="3 7" id="KW-0812">Transmembrane</keyword>